<gene>
    <name evidence="1" type="ORF">SMTD_LOCUS3817</name>
</gene>
<protein>
    <submittedName>
        <fullName evidence="1">Uncharacterized protein</fullName>
    </submittedName>
</protein>
<reference evidence="1 2" key="1">
    <citation type="submission" date="2018-11" db="EMBL/GenBank/DDBJ databases">
        <authorList>
            <consortium name="Pathogen Informatics"/>
        </authorList>
    </citation>
    <scope>NUCLEOTIDE SEQUENCE [LARGE SCALE GENOMIC DNA]</scope>
    <source>
        <strain>Denwood</strain>
        <strain evidence="2">Zambia</strain>
    </source>
</reference>
<evidence type="ECO:0000313" key="2">
    <source>
        <dbReference type="Proteomes" id="UP000269396"/>
    </source>
</evidence>
<dbReference type="AlphaFoldDB" id="A0A3P8DVL1"/>
<evidence type="ECO:0000313" key="1">
    <source>
        <dbReference type="EMBL" id="VDO99485.1"/>
    </source>
</evidence>
<keyword evidence="2" id="KW-1185">Reference proteome</keyword>
<accession>A0A3P8DVL1</accession>
<name>A0A3P8DVL1_9TREM</name>
<dbReference type="EMBL" id="UZAL01008131">
    <property type="protein sequence ID" value="VDO99485.1"/>
    <property type="molecule type" value="Genomic_DNA"/>
</dbReference>
<dbReference type="Proteomes" id="UP000269396">
    <property type="component" value="Unassembled WGS sequence"/>
</dbReference>
<proteinExistence type="predicted"/>
<organism evidence="1 2">
    <name type="scientific">Schistosoma mattheei</name>
    <dbReference type="NCBI Taxonomy" id="31246"/>
    <lineage>
        <taxon>Eukaryota</taxon>
        <taxon>Metazoa</taxon>
        <taxon>Spiralia</taxon>
        <taxon>Lophotrochozoa</taxon>
        <taxon>Platyhelminthes</taxon>
        <taxon>Trematoda</taxon>
        <taxon>Digenea</taxon>
        <taxon>Strigeidida</taxon>
        <taxon>Schistosomatoidea</taxon>
        <taxon>Schistosomatidae</taxon>
        <taxon>Schistosoma</taxon>
    </lineage>
</organism>
<sequence>MMSDFSASAGMLSGPAAFHLLICLMAILISSVVVGLTSIGRSVCCFDVRWIRWSRPIQEFVEVFYPSVPLFLNFSDWPSLFVCDRSLWLTIFPC</sequence>